<proteinExistence type="predicted"/>
<protein>
    <submittedName>
        <fullName evidence="2">Uncharacterized protein</fullName>
    </submittedName>
</protein>
<dbReference type="AlphaFoldDB" id="A0A7R8YZ98"/>
<feature type="region of interest" description="Disordered" evidence="1">
    <location>
        <begin position="1"/>
        <end position="25"/>
    </location>
</feature>
<dbReference type="InParanoid" id="A0A7R8YZ98"/>
<sequence length="85" mass="9269">MAPRNNPEENCASSSSNSDAGCIEEEDIAEIEAVNQSLDSLSNALDMIEERTDGIKARLLELLNSNKEIRESIVAEKSQDTEASK</sequence>
<evidence type="ECO:0000313" key="2">
    <source>
        <dbReference type="EMBL" id="CAD7091009.1"/>
    </source>
</evidence>
<gene>
    <name evidence="2" type="ORF">HERILL_LOCUS13460</name>
</gene>
<dbReference type="OrthoDB" id="10050612at2759"/>
<reference evidence="2 3" key="1">
    <citation type="submission" date="2020-11" db="EMBL/GenBank/DDBJ databases">
        <authorList>
            <person name="Wallbank WR R."/>
            <person name="Pardo Diaz C."/>
            <person name="Kozak K."/>
            <person name="Martin S."/>
            <person name="Jiggins C."/>
            <person name="Moest M."/>
            <person name="Warren A I."/>
            <person name="Generalovic N T."/>
            <person name="Byers J.R.P. K."/>
            <person name="Montejo-Kovacevich G."/>
            <person name="Yen C E."/>
        </authorList>
    </citation>
    <scope>NUCLEOTIDE SEQUENCE [LARGE SCALE GENOMIC DNA]</scope>
</reference>
<organism evidence="2 3">
    <name type="scientific">Hermetia illucens</name>
    <name type="common">Black soldier fly</name>
    <dbReference type="NCBI Taxonomy" id="343691"/>
    <lineage>
        <taxon>Eukaryota</taxon>
        <taxon>Metazoa</taxon>
        <taxon>Ecdysozoa</taxon>
        <taxon>Arthropoda</taxon>
        <taxon>Hexapoda</taxon>
        <taxon>Insecta</taxon>
        <taxon>Pterygota</taxon>
        <taxon>Neoptera</taxon>
        <taxon>Endopterygota</taxon>
        <taxon>Diptera</taxon>
        <taxon>Brachycera</taxon>
        <taxon>Stratiomyomorpha</taxon>
        <taxon>Stratiomyidae</taxon>
        <taxon>Hermetiinae</taxon>
        <taxon>Hermetia</taxon>
    </lineage>
</organism>
<dbReference type="Pfam" id="PF03670">
    <property type="entry name" value="UPF0184"/>
    <property type="match status" value="1"/>
</dbReference>
<name>A0A7R8YZ98_HERIL</name>
<dbReference type="PANTHER" id="PTHR34344">
    <property type="entry name" value="UPF0184 PROTEIN C9ORF16"/>
    <property type="match status" value="1"/>
</dbReference>
<evidence type="ECO:0000256" key="1">
    <source>
        <dbReference type="SAM" id="MobiDB-lite"/>
    </source>
</evidence>
<dbReference type="Proteomes" id="UP000594454">
    <property type="component" value="Chromosome 5"/>
</dbReference>
<accession>A0A7R8YZ98</accession>
<keyword evidence="3" id="KW-1185">Reference proteome</keyword>
<dbReference type="InterPro" id="IPR005374">
    <property type="entry name" value="BBLN_eukaryota"/>
</dbReference>
<dbReference type="EMBL" id="LR899013">
    <property type="protein sequence ID" value="CAD7091009.1"/>
    <property type="molecule type" value="Genomic_DNA"/>
</dbReference>
<evidence type="ECO:0000313" key="3">
    <source>
        <dbReference type="Proteomes" id="UP000594454"/>
    </source>
</evidence>
<dbReference type="PANTHER" id="PTHR34344:SF1">
    <property type="entry name" value="BUBLIN COILED-COIL PROTEIN"/>
    <property type="match status" value="1"/>
</dbReference>
<dbReference type="OMA" id="DDMNGQP"/>